<name>A0A645BMA9_9ZZZZ</name>
<proteinExistence type="predicted"/>
<dbReference type="SUPFAM" id="SSF55729">
    <property type="entry name" value="Acyl-CoA N-acyltransferases (Nat)"/>
    <property type="match status" value="1"/>
</dbReference>
<dbReference type="AlphaFoldDB" id="A0A645BMA9"/>
<feature type="domain" description="N-acetyltransferase" evidence="1">
    <location>
        <begin position="194"/>
        <end position="338"/>
    </location>
</feature>
<dbReference type="InterPro" id="IPR016181">
    <property type="entry name" value="Acyl_CoA_acyltransferase"/>
</dbReference>
<dbReference type="GO" id="GO:0016747">
    <property type="term" value="F:acyltransferase activity, transferring groups other than amino-acyl groups"/>
    <property type="evidence" value="ECO:0007669"/>
    <property type="project" value="InterPro"/>
</dbReference>
<evidence type="ECO:0000313" key="2">
    <source>
        <dbReference type="EMBL" id="MPM62924.1"/>
    </source>
</evidence>
<accession>A0A645BMA9</accession>
<dbReference type="Gene3D" id="3.40.630.30">
    <property type="match status" value="1"/>
</dbReference>
<evidence type="ECO:0000259" key="1">
    <source>
        <dbReference type="PROSITE" id="PS51186"/>
    </source>
</evidence>
<comment type="caution">
    <text evidence="2">The sequence shown here is derived from an EMBL/GenBank/DDBJ whole genome shotgun (WGS) entry which is preliminary data.</text>
</comment>
<protein>
    <recommendedName>
        <fullName evidence="1">N-acetyltransferase domain-containing protein</fullName>
    </recommendedName>
</protein>
<sequence length="338" mass="39875">MGTFEGVNIMYRVYEINPKLLTESEINNLYSVNEVLENKYNFLHRLNNVNDYKNLFLSSFTNTDNQLLLIKKASETCGILTLIKTFDWNGNEQHKLTISLCDLVIDEALVSFIDEVIKNKLDKYNELSVVTYNNELKQIIEKYTHKVALRGNYYTLNKSDIDVSLLNRYIEEQETKNADLSIRFTDIISEDLIEEYCNLFMETMEDMTDVKEDGYVQYVITPEKQRQINESNKKRNLSHFCYMIFNSNNDLVAKSNVSVNNSDPRFPYQFMIGVKRPYRGRNLGKWLYASMYKRLFETINFEKALVCHHPDNTPAINVSKWIGYKFNYLETTYNLYKQ</sequence>
<dbReference type="EMBL" id="VSSQ01019123">
    <property type="protein sequence ID" value="MPM62924.1"/>
    <property type="molecule type" value="Genomic_DNA"/>
</dbReference>
<gene>
    <name evidence="2" type="ORF">SDC9_109802</name>
</gene>
<reference evidence="2" key="1">
    <citation type="submission" date="2019-08" db="EMBL/GenBank/DDBJ databases">
        <authorList>
            <person name="Kucharzyk K."/>
            <person name="Murdoch R.W."/>
            <person name="Higgins S."/>
            <person name="Loffler F."/>
        </authorList>
    </citation>
    <scope>NUCLEOTIDE SEQUENCE</scope>
</reference>
<dbReference type="PROSITE" id="PS51186">
    <property type="entry name" value="GNAT"/>
    <property type="match status" value="1"/>
</dbReference>
<dbReference type="InterPro" id="IPR000182">
    <property type="entry name" value="GNAT_dom"/>
</dbReference>
<dbReference type="Pfam" id="PF00583">
    <property type="entry name" value="Acetyltransf_1"/>
    <property type="match status" value="1"/>
</dbReference>
<organism evidence="2">
    <name type="scientific">bioreactor metagenome</name>
    <dbReference type="NCBI Taxonomy" id="1076179"/>
    <lineage>
        <taxon>unclassified sequences</taxon>
        <taxon>metagenomes</taxon>
        <taxon>ecological metagenomes</taxon>
    </lineage>
</organism>